<accession>A0AAN8NAI4</accession>
<gene>
    <name evidence="2" type="ORF">TWF718_003871</name>
</gene>
<feature type="signal peptide" evidence="1">
    <location>
        <begin position="1"/>
        <end position="21"/>
    </location>
</feature>
<keyword evidence="3" id="KW-1185">Reference proteome</keyword>
<name>A0AAN8NAI4_9PEZI</name>
<protein>
    <submittedName>
        <fullName evidence="2">Uncharacterized protein</fullName>
    </submittedName>
</protein>
<dbReference type="AlphaFoldDB" id="A0AAN8NAI4"/>
<comment type="caution">
    <text evidence="2">The sequence shown here is derived from an EMBL/GenBank/DDBJ whole genome shotgun (WGS) entry which is preliminary data.</text>
</comment>
<evidence type="ECO:0000256" key="1">
    <source>
        <dbReference type="SAM" id="SignalP"/>
    </source>
</evidence>
<evidence type="ECO:0000313" key="2">
    <source>
        <dbReference type="EMBL" id="KAK6350685.1"/>
    </source>
</evidence>
<sequence>MHSKLLSGIAFFASIGHLTSALVIQTAMVDRWALISTSFPSPVEKRGVSFCEPIQKIVNVLKIQKARAFCNSYLNIQAKSIQTTQMVQAYTTTTATVEDTLTTTVTAATEVLTLDEKEVVATLPTAVATEIIITDSTTTIFSTPPAATVTTTVYTTAVAAKQAIEVDKWAPQLPLFIADFAPTIVSKACACLELPTPTVTVTTTSTNSNLIQTQITKNITNTKYVTLTVTATETTKFTTYTPITSTVTSANIVTTTSVLPEPTVTITKTMAFRPQCTSLLAQSRLVKSFLTPGRRPAYRPSSAPVLPGDGDSEYTHSLCCEMAYETKDVLFATVLSENGGPWVCRLYYSFDIAPSGVSERCPKGRPSGDSVGLRVGTYEPFGSNIIGPCLGYDGPL</sequence>
<dbReference type="Proteomes" id="UP001313282">
    <property type="component" value="Unassembled WGS sequence"/>
</dbReference>
<proteinExistence type="predicted"/>
<reference evidence="2 3" key="1">
    <citation type="submission" date="2019-10" db="EMBL/GenBank/DDBJ databases">
        <authorList>
            <person name="Palmer J.M."/>
        </authorList>
    </citation>
    <scope>NUCLEOTIDE SEQUENCE [LARGE SCALE GENOMIC DNA]</scope>
    <source>
        <strain evidence="2 3">TWF718</strain>
    </source>
</reference>
<organism evidence="2 3">
    <name type="scientific">Orbilia javanica</name>
    <dbReference type="NCBI Taxonomy" id="47235"/>
    <lineage>
        <taxon>Eukaryota</taxon>
        <taxon>Fungi</taxon>
        <taxon>Dikarya</taxon>
        <taxon>Ascomycota</taxon>
        <taxon>Pezizomycotina</taxon>
        <taxon>Orbiliomycetes</taxon>
        <taxon>Orbiliales</taxon>
        <taxon>Orbiliaceae</taxon>
        <taxon>Orbilia</taxon>
    </lineage>
</organism>
<dbReference type="EMBL" id="JAVHNR010000002">
    <property type="protein sequence ID" value="KAK6350685.1"/>
    <property type="molecule type" value="Genomic_DNA"/>
</dbReference>
<feature type="chain" id="PRO_5042926353" evidence="1">
    <location>
        <begin position="22"/>
        <end position="396"/>
    </location>
</feature>
<keyword evidence="1" id="KW-0732">Signal</keyword>
<evidence type="ECO:0000313" key="3">
    <source>
        <dbReference type="Proteomes" id="UP001313282"/>
    </source>
</evidence>